<keyword evidence="2" id="KW-1185">Reference proteome</keyword>
<organism evidence="1 2">
    <name type="scientific">Aspergillus nanangensis</name>
    <dbReference type="NCBI Taxonomy" id="2582783"/>
    <lineage>
        <taxon>Eukaryota</taxon>
        <taxon>Fungi</taxon>
        <taxon>Dikarya</taxon>
        <taxon>Ascomycota</taxon>
        <taxon>Pezizomycotina</taxon>
        <taxon>Eurotiomycetes</taxon>
        <taxon>Eurotiomycetidae</taxon>
        <taxon>Eurotiales</taxon>
        <taxon>Aspergillaceae</taxon>
        <taxon>Aspergillus</taxon>
        <taxon>Aspergillus subgen. Circumdati</taxon>
    </lineage>
</organism>
<dbReference type="EMBL" id="VCAU01000035">
    <property type="protein sequence ID" value="KAF9889542.1"/>
    <property type="molecule type" value="Genomic_DNA"/>
</dbReference>
<dbReference type="AlphaFoldDB" id="A0AAD4GUA7"/>
<evidence type="ECO:0000313" key="1">
    <source>
        <dbReference type="EMBL" id="KAF9889542.1"/>
    </source>
</evidence>
<gene>
    <name evidence="1" type="ORF">FE257_007252</name>
</gene>
<name>A0AAD4GUA7_ASPNN</name>
<protein>
    <submittedName>
        <fullName evidence="1">Uncharacterized protein</fullName>
    </submittedName>
</protein>
<comment type="caution">
    <text evidence="1">The sequence shown here is derived from an EMBL/GenBank/DDBJ whole genome shotgun (WGS) entry which is preliminary data.</text>
</comment>
<reference evidence="1" key="1">
    <citation type="journal article" date="2019" name="Beilstein J. Org. Chem.">
        <title>Nanangenines: drimane sesquiterpenoids as the dominant metabolite cohort of a novel Australian fungus, Aspergillus nanangensis.</title>
        <authorList>
            <person name="Lacey H.J."/>
            <person name="Gilchrist C.L.M."/>
            <person name="Crombie A."/>
            <person name="Kalaitzis J.A."/>
            <person name="Vuong D."/>
            <person name="Rutledge P.J."/>
            <person name="Turner P."/>
            <person name="Pitt J.I."/>
            <person name="Lacey E."/>
            <person name="Chooi Y.H."/>
            <person name="Piggott A.M."/>
        </authorList>
    </citation>
    <scope>NUCLEOTIDE SEQUENCE</scope>
    <source>
        <strain evidence="1">MST-FP2251</strain>
    </source>
</reference>
<accession>A0AAD4GUA7</accession>
<proteinExistence type="predicted"/>
<evidence type="ECO:0000313" key="2">
    <source>
        <dbReference type="Proteomes" id="UP001194746"/>
    </source>
</evidence>
<dbReference type="Proteomes" id="UP001194746">
    <property type="component" value="Unassembled WGS sequence"/>
</dbReference>
<reference evidence="1" key="2">
    <citation type="submission" date="2020-02" db="EMBL/GenBank/DDBJ databases">
        <authorList>
            <person name="Gilchrist C.L.M."/>
            <person name="Chooi Y.-H."/>
        </authorList>
    </citation>
    <scope>NUCLEOTIDE SEQUENCE</scope>
    <source>
        <strain evidence="1">MST-FP2251</strain>
    </source>
</reference>
<sequence length="391" mass="43950">MADNYVEVPLILSPDVNLSYEDIAKLNPFYEECRAFWNTSPDDMSTNASSRSSSLQSLRSHIDAQFSPLNHPIVPPLHLHSGSQCKPSFDVRESRIHSQIAILEYDGHFKGASSPLKESSEYDRLSISALEHGLIENPLTQPKTSHKKLFGSNGWLGCTANLEALPNISPVSKPRTTLKSLGKRIRQQVGSIAEDMAKAHYPHPFGHPSHRFQAVSEASIPVSLDPPAQAKLYSELEVMICVSANKFLVDQYNIGRLSAESIRKIKDFWGSKNRPQVVEFQFDQSTQRRLILSNIRTLHFNGESSTNPVLLHSNLQNWRAIAKEMTVRTFCSRDSVIRKHMHDIHKLLDMLGAPVDTFLAFQELQVRTLAAMKEHLEKDVHARRSATSATP</sequence>